<dbReference type="EMBL" id="PCSD01000098">
    <property type="protein sequence ID" value="PIP33462.1"/>
    <property type="molecule type" value="Genomic_DNA"/>
</dbReference>
<feature type="region of interest" description="Disordered" evidence="1">
    <location>
        <begin position="72"/>
        <end position="100"/>
    </location>
</feature>
<reference evidence="3 4" key="1">
    <citation type="submission" date="2017-09" db="EMBL/GenBank/DDBJ databases">
        <title>Depth-based differentiation of microbial function through sediment-hosted aquifers and enrichment of novel symbionts in the deep terrestrial subsurface.</title>
        <authorList>
            <person name="Probst A.J."/>
            <person name="Ladd B."/>
            <person name="Jarett J.K."/>
            <person name="Geller-Mcgrath D.E."/>
            <person name="Sieber C.M."/>
            <person name="Emerson J.B."/>
            <person name="Anantharaman K."/>
            <person name="Thomas B.C."/>
            <person name="Malmstrom R."/>
            <person name="Stieglmeier M."/>
            <person name="Klingl A."/>
            <person name="Woyke T."/>
            <person name="Ryan C.M."/>
            <person name="Banfield J.F."/>
        </authorList>
    </citation>
    <scope>NUCLEOTIDE SEQUENCE [LARGE SCALE GENOMIC DNA]</scope>
    <source>
        <strain evidence="3">CG23_combo_of_CG06-09_8_20_14_all_49_15</strain>
    </source>
</reference>
<gene>
    <name evidence="3" type="ORF">COX22_04255</name>
</gene>
<evidence type="ECO:0000313" key="4">
    <source>
        <dbReference type="Proteomes" id="UP000230729"/>
    </source>
</evidence>
<accession>A0A2G9ZJZ1</accession>
<keyword evidence="2" id="KW-0812">Transmembrane</keyword>
<evidence type="ECO:0008006" key="5">
    <source>
        <dbReference type="Google" id="ProtNLM"/>
    </source>
</evidence>
<evidence type="ECO:0000256" key="1">
    <source>
        <dbReference type="SAM" id="MobiDB-lite"/>
    </source>
</evidence>
<keyword evidence="2" id="KW-1133">Transmembrane helix</keyword>
<protein>
    <recommendedName>
        <fullName evidence="5">Baseplate protein J-like domain-containing protein</fullName>
    </recommendedName>
</protein>
<dbReference type="Proteomes" id="UP000230729">
    <property type="component" value="Unassembled WGS sequence"/>
</dbReference>
<name>A0A2G9ZJZ1_9BACT</name>
<evidence type="ECO:0000256" key="2">
    <source>
        <dbReference type="SAM" id="Phobius"/>
    </source>
</evidence>
<dbReference type="AlphaFoldDB" id="A0A2G9ZJZ1"/>
<keyword evidence="2" id="KW-0472">Membrane</keyword>
<feature type="transmembrane region" description="Helical" evidence="2">
    <location>
        <begin position="119"/>
        <end position="139"/>
    </location>
</feature>
<sequence>MKKKTTRAPRNQKAAAAEIEPALADLASSALDLTLEKSLDAAKTESAGKEQVIIPEQPKKISIQEGLADQESARQPLLPSSSTPPAPAAPAADDFLNPVSGQPENQELKIHAVGFYRKIVLSLMTATVLLAMAVAYIFFVRAEIILVPNQERVSNNLIFDIVDQSKSEIPAGALKGAVEEMEISFTAIYPATGREVLGQETIGEVILHNNYNKNQPLVATTRLESPDGKLFRLKETVNLPAGASISAAVYADQPGEEMAIGPTTFVLPGLWAGLQDKIYAESKNSFIFQKKEKKFILQNDIDAGLRDIKQKLNNQIEQEIKEKFADFSQFVFKIDENTLDYDVQGEAKEEKEEFTISASVKAVAGAFNKEEVAVLAKNRLLDSIGATKELINFDDQGISYVLQAVDLGEKAITVNAAFTGKVIIKTADDMINLNSLTNQSDERARQYLSGLDGLAGFEIKYSPAFFKRMPLLSDKIKLQLKK</sequence>
<organism evidence="3 4">
    <name type="scientific">Candidatus Falkowbacteria bacterium CG23_combo_of_CG06-09_8_20_14_all_49_15</name>
    <dbReference type="NCBI Taxonomy" id="1974572"/>
    <lineage>
        <taxon>Bacteria</taxon>
        <taxon>Candidatus Falkowiibacteriota</taxon>
    </lineage>
</organism>
<proteinExistence type="predicted"/>
<comment type="caution">
    <text evidence="3">The sequence shown here is derived from an EMBL/GenBank/DDBJ whole genome shotgun (WGS) entry which is preliminary data.</text>
</comment>
<evidence type="ECO:0000313" key="3">
    <source>
        <dbReference type="EMBL" id="PIP33462.1"/>
    </source>
</evidence>